<gene>
    <name evidence="1" type="ORF">CSKR_103847</name>
</gene>
<reference evidence="1 2" key="2">
    <citation type="journal article" date="2021" name="Genomics">
        <title>High-quality reference genome for Clonorchis sinensis.</title>
        <authorList>
            <person name="Young N.D."/>
            <person name="Stroehlein A.J."/>
            <person name="Kinkar L."/>
            <person name="Wang T."/>
            <person name="Sohn W.M."/>
            <person name="Chang B.C.H."/>
            <person name="Kaur P."/>
            <person name="Weisz D."/>
            <person name="Dudchenko O."/>
            <person name="Aiden E.L."/>
            <person name="Korhonen P.K."/>
            <person name="Gasser R.B."/>
        </authorList>
    </citation>
    <scope>NUCLEOTIDE SEQUENCE [LARGE SCALE GENOMIC DNA]</scope>
    <source>
        <strain evidence="1">Cs-k2</strain>
    </source>
</reference>
<name>A0A419PQM5_CLOSI</name>
<protein>
    <submittedName>
        <fullName evidence="1">Uncharacterized protein</fullName>
    </submittedName>
</protein>
<accession>A0A419PQM5</accession>
<reference evidence="1 2" key="1">
    <citation type="journal article" date="2018" name="Biotechnol. Adv.">
        <title>Improved genomic resources and new bioinformatic workflow for the carcinogenic parasite Clonorchis sinensis: Biotechnological implications.</title>
        <authorList>
            <person name="Wang D."/>
            <person name="Korhonen P.K."/>
            <person name="Gasser R.B."/>
            <person name="Young N.D."/>
        </authorList>
    </citation>
    <scope>NUCLEOTIDE SEQUENCE [LARGE SCALE GENOMIC DNA]</scope>
    <source>
        <strain evidence="1">Cs-k2</strain>
    </source>
</reference>
<dbReference type="EMBL" id="NIRI02000056">
    <property type="protein sequence ID" value="KAG5446073.1"/>
    <property type="molecule type" value="Genomic_DNA"/>
</dbReference>
<evidence type="ECO:0000313" key="1">
    <source>
        <dbReference type="EMBL" id="KAG5446073.1"/>
    </source>
</evidence>
<dbReference type="Proteomes" id="UP000286415">
    <property type="component" value="Unassembled WGS sequence"/>
</dbReference>
<dbReference type="AlphaFoldDB" id="A0A419PQM5"/>
<comment type="caution">
    <text evidence="1">The sequence shown here is derived from an EMBL/GenBank/DDBJ whole genome shotgun (WGS) entry which is preliminary data.</text>
</comment>
<organism evidence="1 2">
    <name type="scientific">Clonorchis sinensis</name>
    <name type="common">Chinese liver fluke</name>
    <dbReference type="NCBI Taxonomy" id="79923"/>
    <lineage>
        <taxon>Eukaryota</taxon>
        <taxon>Metazoa</taxon>
        <taxon>Spiralia</taxon>
        <taxon>Lophotrochozoa</taxon>
        <taxon>Platyhelminthes</taxon>
        <taxon>Trematoda</taxon>
        <taxon>Digenea</taxon>
        <taxon>Opisthorchiida</taxon>
        <taxon>Opisthorchiata</taxon>
        <taxon>Opisthorchiidae</taxon>
        <taxon>Clonorchis</taxon>
    </lineage>
</organism>
<evidence type="ECO:0000313" key="2">
    <source>
        <dbReference type="Proteomes" id="UP000286415"/>
    </source>
</evidence>
<dbReference type="OrthoDB" id="6257894at2759"/>
<keyword evidence="2" id="KW-1185">Reference proteome</keyword>
<dbReference type="InParanoid" id="A0A419PQM5"/>
<proteinExistence type="predicted"/>
<sequence length="425" mass="47229">MERVGTLDGRHYVYGSFWKARRILSYVRKSGNTKSLLCSQTSGAFLGGQTCQEQTGQPSRMRLGKPGILKLWVAYTTLSVPSSHATGRKHRGWDTARLPKPRQRKSRYRGWVRTTELRLLSVAWDETFQWLEREFTDRKVRGSNPTSVSRLPLSRLGQSGSIPALVLPLGGMAATHRKGVTAERVTHVAKYVVSGSILGGLRSANVNELTGEIAQCLEREFTEWKMAHNNNNNNNNNNRSAVTPFRCLAAMPPKGSTRAGILPGCPSLDRGGREAEVGFEPRMAHRPYPRLNNSSERPGRMWHYADSAPYSEIAQRLERERTDRKVRGSNPASAYRLPLSRLGQPGSIPALMLPSGGMAARHRKEGAWTTVSGRLFHAATTRNEKKVCLMKVCALSLKIFLPCPRRVFAGSTVKNLLAKPCSNRA</sequence>